<organism evidence="2 3">
    <name type="scientific">Youngiibacter multivorans</name>
    <dbReference type="NCBI Taxonomy" id="937251"/>
    <lineage>
        <taxon>Bacteria</taxon>
        <taxon>Bacillati</taxon>
        <taxon>Bacillota</taxon>
        <taxon>Clostridia</taxon>
        <taxon>Eubacteriales</taxon>
        <taxon>Clostridiaceae</taxon>
        <taxon>Youngiibacter</taxon>
    </lineage>
</organism>
<feature type="transmembrane region" description="Helical" evidence="1">
    <location>
        <begin position="145"/>
        <end position="169"/>
    </location>
</feature>
<feature type="transmembrane region" description="Helical" evidence="1">
    <location>
        <begin position="181"/>
        <end position="200"/>
    </location>
</feature>
<accession>A0ABS4G6R6</accession>
<dbReference type="InterPro" id="IPR038330">
    <property type="entry name" value="TspO/MBR-related_sf"/>
</dbReference>
<keyword evidence="1" id="KW-0812">Transmembrane</keyword>
<dbReference type="Proteomes" id="UP001519271">
    <property type="component" value="Unassembled WGS sequence"/>
</dbReference>
<dbReference type="Gene3D" id="1.20.1260.100">
    <property type="entry name" value="TspO/MBR protein"/>
    <property type="match status" value="1"/>
</dbReference>
<evidence type="ECO:0000313" key="3">
    <source>
        <dbReference type="Proteomes" id="UP001519271"/>
    </source>
</evidence>
<feature type="transmembrane region" description="Helical" evidence="1">
    <location>
        <begin position="111"/>
        <end position="133"/>
    </location>
</feature>
<gene>
    <name evidence="2" type="ORF">J2Z34_002750</name>
</gene>
<reference evidence="2 3" key="1">
    <citation type="submission" date="2021-03" db="EMBL/GenBank/DDBJ databases">
        <title>Genomic Encyclopedia of Type Strains, Phase IV (KMG-IV): sequencing the most valuable type-strain genomes for metagenomic binning, comparative biology and taxonomic classification.</title>
        <authorList>
            <person name="Goeker M."/>
        </authorList>
    </citation>
    <scope>NUCLEOTIDE SEQUENCE [LARGE SCALE GENOMIC DNA]</scope>
    <source>
        <strain evidence="2 3">DSM 6139</strain>
    </source>
</reference>
<dbReference type="EMBL" id="JAGGKC010000026">
    <property type="protein sequence ID" value="MBP1920239.1"/>
    <property type="molecule type" value="Genomic_DNA"/>
</dbReference>
<name>A0ABS4G6R6_9CLOT</name>
<keyword evidence="1" id="KW-1133">Transmembrane helix</keyword>
<feature type="transmembrane region" description="Helical" evidence="1">
    <location>
        <begin position="87"/>
        <end position="105"/>
    </location>
</feature>
<evidence type="ECO:0000256" key="1">
    <source>
        <dbReference type="SAM" id="Phobius"/>
    </source>
</evidence>
<dbReference type="PANTHER" id="PTHR33802">
    <property type="entry name" value="SI:CH211-161H7.5-RELATED"/>
    <property type="match status" value="1"/>
</dbReference>
<protein>
    <recommendedName>
        <fullName evidence="4">Tryptophan-rich sensory protein</fullName>
    </recommendedName>
</protein>
<dbReference type="RefSeq" id="WP_209460419.1">
    <property type="nucleotide sequence ID" value="NZ_JAGGKC010000026.1"/>
</dbReference>
<feature type="transmembrane region" description="Helical" evidence="1">
    <location>
        <begin position="234"/>
        <end position="255"/>
    </location>
</feature>
<feature type="transmembrane region" description="Helical" evidence="1">
    <location>
        <begin position="205"/>
        <end position="222"/>
    </location>
</feature>
<feature type="transmembrane region" description="Helical" evidence="1">
    <location>
        <begin position="53"/>
        <end position="75"/>
    </location>
</feature>
<feature type="transmembrane region" description="Helical" evidence="1">
    <location>
        <begin position="12"/>
        <end position="33"/>
    </location>
</feature>
<evidence type="ECO:0000313" key="2">
    <source>
        <dbReference type="EMBL" id="MBP1920239.1"/>
    </source>
</evidence>
<proteinExistence type="predicted"/>
<sequence length="268" mass="29172">MEERSNNLGVRLAALAAFIFMVALNALANILPINGVDTGAVSDSYPNLFAPAGVTFAIWGVIYLLLGVYTIYQLVPKDEDMRELTRKLALPYIVTSLANGAWILAWHYGMIPVSMILMLVILASLIYISGAIFSRNLTKVQMFLVSVPFSVYFGWISVATIANATVLFVDMGWNGFGIPEAIWTATVMAVGALAASVIMITRRDAAYGLVFIWAYGGILLKHTSEAGFNGQHVLVVLSAAAFIALFVMLEISIGLNRRSGLQKRSNRK</sequence>
<evidence type="ECO:0008006" key="4">
    <source>
        <dbReference type="Google" id="ProtNLM"/>
    </source>
</evidence>
<keyword evidence="3" id="KW-1185">Reference proteome</keyword>
<keyword evidence="1" id="KW-0472">Membrane</keyword>
<comment type="caution">
    <text evidence="2">The sequence shown here is derived from an EMBL/GenBank/DDBJ whole genome shotgun (WGS) entry which is preliminary data.</text>
</comment>
<dbReference type="PANTHER" id="PTHR33802:SF1">
    <property type="entry name" value="XK-RELATED PROTEIN"/>
    <property type="match status" value="1"/>
</dbReference>